<dbReference type="EC" id="2.7.11.1" evidence="1"/>
<dbReference type="GO" id="GO:0005524">
    <property type="term" value="F:ATP binding"/>
    <property type="evidence" value="ECO:0007669"/>
    <property type="project" value="UniProtKB-UniRule"/>
</dbReference>
<evidence type="ECO:0000313" key="13">
    <source>
        <dbReference type="EMBL" id="TNY21254.1"/>
    </source>
</evidence>
<dbReference type="OrthoDB" id="6513151at2759"/>
<dbReference type="PROSITE" id="PS00108">
    <property type="entry name" value="PROTEIN_KINASE_ST"/>
    <property type="match status" value="1"/>
</dbReference>
<feature type="region of interest" description="Disordered" evidence="11">
    <location>
        <begin position="1"/>
        <end position="474"/>
    </location>
</feature>
<name>A0A5C5FYV5_9BASI</name>
<dbReference type="GO" id="GO:0045719">
    <property type="term" value="P:negative regulation of glycogen biosynthetic process"/>
    <property type="evidence" value="ECO:0007669"/>
    <property type="project" value="TreeGrafter"/>
</dbReference>
<dbReference type="PANTHER" id="PTHR24346:SF51">
    <property type="entry name" value="PAS DOMAIN-CONTAINING SERINE_THREONINE-PROTEIN KINASE"/>
    <property type="match status" value="1"/>
</dbReference>
<dbReference type="AlphaFoldDB" id="A0A5C5FYV5"/>
<proteinExistence type="predicted"/>
<dbReference type="CDD" id="cd13994">
    <property type="entry name" value="STKc_HAL4_like"/>
    <property type="match status" value="1"/>
</dbReference>
<accession>A0A5C5FYV5</accession>
<dbReference type="InterPro" id="IPR000719">
    <property type="entry name" value="Prot_kinase_dom"/>
</dbReference>
<evidence type="ECO:0000256" key="7">
    <source>
        <dbReference type="ARBA" id="ARBA00047899"/>
    </source>
</evidence>
<feature type="binding site" evidence="10">
    <location>
        <position position="512"/>
    </location>
    <ligand>
        <name>ATP</name>
        <dbReference type="ChEBI" id="CHEBI:30616"/>
    </ligand>
</feature>
<feature type="compositionally biased region" description="Polar residues" evidence="11">
    <location>
        <begin position="72"/>
        <end position="82"/>
    </location>
</feature>
<organism evidence="13 14">
    <name type="scientific">Rhodotorula diobovata</name>
    <dbReference type="NCBI Taxonomy" id="5288"/>
    <lineage>
        <taxon>Eukaryota</taxon>
        <taxon>Fungi</taxon>
        <taxon>Dikarya</taxon>
        <taxon>Basidiomycota</taxon>
        <taxon>Pucciniomycotina</taxon>
        <taxon>Microbotryomycetes</taxon>
        <taxon>Sporidiobolales</taxon>
        <taxon>Sporidiobolaceae</taxon>
        <taxon>Rhodotorula</taxon>
    </lineage>
</organism>
<dbReference type="EMBL" id="SOZI01000047">
    <property type="protein sequence ID" value="TNY21254.1"/>
    <property type="molecule type" value="Genomic_DNA"/>
</dbReference>
<feature type="compositionally biased region" description="Low complexity" evidence="11">
    <location>
        <begin position="231"/>
        <end position="252"/>
    </location>
</feature>
<feature type="compositionally biased region" description="Low complexity" evidence="11">
    <location>
        <begin position="49"/>
        <end position="71"/>
    </location>
</feature>
<dbReference type="GO" id="GO:0004674">
    <property type="term" value="F:protein serine/threonine kinase activity"/>
    <property type="evidence" value="ECO:0007669"/>
    <property type="project" value="UniProtKB-KW"/>
</dbReference>
<comment type="catalytic activity">
    <reaction evidence="8">
        <text>L-seryl-[protein] + ATP = O-phospho-L-seryl-[protein] + ADP + H(+)</text>
        <dbReference type="Rhea" id="RHEA:17989"/>
        <dbReference type="Rhea" id="RHEA-COMP:9863"/>
        <dbReference type="Rhea" id="RHEA-COMP:11604"/>
        <dbReference type="ChEBI" id="CHEBI:15378"/>
        <dbReference type="ChEBI" id="CHEBI:29999"/>
        <dbReference type="ChEBI" id="CHEBI:30616"/>
        <dbReference type="ChEBI" id="CHEBI:83421"/>
        <dbReference type="ChEBI" id="CHEBI:456216"/>
        <dbReference type="EC" id="2.7.11.1"/>
    </reaction>
</comment>
<evidence type="ECO:0000259" key="12">
    <source>
        <dbReference type="PROSITE" id="PS50011"/>
    </source>
</evidence>
<dbReference type="GO" id="GO:0030003">
    <property type="term" value="P:intracellular monoatomic cation homeostasis"/>
    <property type="evidence" value="ECO:0007669"/>
    <property type="project" value="UniProtKB-ARBA"/>
</dbReference>
<sequence>MSSDASPAPEAAAEPASAPGEAPDSPAFLAPPAAAAAAAPNSVQRHDTSSSVGVSVSAPSSTGAATPSTVPNTPALSSQYANPSIPPTPSEFSGAMSSSPFVRNPALALDSPARELGNLSLAPTPSPPLSERTSTTDAGAASGSTPAPHAPSGPVTAAESVLARTSAGQQALREGVLPGAKALGAVPQPGPPPPGAPSPDGAPQSTLATPGDSTRASTPAQPQQAPRRDISGASTASAASGSAAAAAAAAAPAPAPKRPSLEPPPQQKKSVFGKLFGDKNSSSVSLAPSSGGGEAMERSAGSSTDGGAGAHAGSSSAGGGAGALLARRPSGGVGADKKREDKEREKREKAERKERDKRDKEARKEAEKEQQRARSASRQRTPSQQGRARSNDGKSDGHHHHGAGGGGAGDASSSHKEKEGGVMDFMRIKVQRKTSVTSRRSDDGRSDGEGAGGGGAKSQFGGSERSRGGQSNASLTKKYGVCDKVIVGKGATAVVRLAHKWDRSTEKLYAVKEFRKRRKNETEKEYVKKLTSEFCISSTLHHHNVVETVDLVQDEQQHWCEVMEYCPGGDLYAVIKKGDLGPAEINSYFKQILSGVAYLHSMGVAHRDIKPENLLLDAKGHVKITDFGVSDVFRMCWERTTHLSKGLCGSEPYIAPEQFEQKEYDARLVDVWAVAIVFYCCTFGELPWRVAKRDDMSFGPYAQIYRSSSSTPPPLSNIVPRECRSVIRRMLNPDPKGRATIDEVLADAWVQDIPILPPL</sequence>
<dbReference type="InterPro" id="IPR017441">
    <property type="entry name" value="Protein_kinase_ATP_BS"/>
</dbReference>
<feature type="compositionally biased region" description="Basic and acidic residues" evidence="11">
    <location>
        <begin position="335"/>
        <end position="372"/>
    </location>
</feature>
<dbReference type="InterPro" id="IPR011009">
    <property type="entry name" value="Kinase-like_dom_sf"/>
</dbReference>
<dbReference type="SUPFAM" id="SSF56112">
    <property type="entry name" value="Protein kinase-like (PK-like)"/>
    <property type="match status" value="1"/>
</dbReference>
<dbReference type="GO" id="GO:0035556">
    <property type="term" value="P:intracellular signal transduction"/>
    <property type="evidence" value="ECO:0007669"/>
    <property type="project" value="TreeGrafter"/>
</dbReference>
<feature type="domain" description="Protein kinase" evidence="12">
    <location>
        <begin position="481"/>
        <end position="750"/>
    </location>
</feature>
<keyword evidence="6 10" id="KW-0067">ATP-binding</keyword>
<dbReference type="Proteomes" id="UP000311382">
    <property type="component" value="Unassembled WGS sequence"/>
</dbReference>
<evidence type="ECO:0000256" key="11">
    <source>
        <dbReference type="SAM" id="MobiDB-lite"/>
    </source>
</evidence>
<dbReference type="GO" id="GO:0005829">
    <property type="term" value="C:cytosol"/>
    <property type="evidence" value="ECO:0007669"/>
    <property type="project" value="TreeGrafter"/>
</dbReference>
<comment type="catalytic activity">
    <reaction evidence="7">
        <text>L-threonyl-[protein] + ATP = O-phospho-L-threonyl-[protein] + ADP + H(+)</text>
        <dbReference type="Rhea" id="RHEA:46608"/>
        <dbReference type="Rhea" id="RHEA-COMP:11060"/>
        <dbReference type="Rhea" id="RHEA-COMP:11605"/>
        <dbReference type="ChEBI" id="CHEBI:15378"/>
        <dbReference type="ChEBI" id="CHEBI:30013"/>
        <dbReference type="ChEBI" id="CHEBI:30616"/>
        <dbReference type="ChEBI" id="CHEBI:61977"/>
        <dbReference type="ChEBI" id="CHEBI:456216"/>
        <dbReference type="EC" id="2.7.11.1"/>
    </reaction>
</comment>
<feature type="compositionally biased region" description="Low complexity" evidence="11">
    <location>
        <begin position="1"/>
        <end position="40"/>
    </location>
</feature>
<dbReference type="SMART" id="SM00220">
    <property type="entry name" value="S_TKc"/>
    <property type="match status" value="1"/>
</dbReference>
<evidence type="ECO:0000256" key="9">
    <source>
        <dbReference type="ARBA" id="ARBA00078109"/>
    </source>
</evidence>
<evidence type="ECO:0000256" key="5">
    <source>
        <dbReference type="ARBA" id="ARBA00022777"/>
    </source>
</evidence>
<feature type="compositionally biased region" description="Pro residues" evidence="11">
    <location>
        <begin position="253"/>
        <end position="266"/>
    </location>
</feature>
<dbReference type="PROSITE" id="PS00107">
    <property type="entry name" value="PROTEIN_KINASE_ATP"/>
    <property type="match status" value="1"/>
</dbReference>
<protein>
    <recommendedName>
        <fullName evidence="1">non-specific serine/threonine protein kinase</fullName>
        <ecNumber evidence="1">2.7.11.1</ecNumber>
    </recommendedName>
    <alternativeName>
        <fullName evidence="9">Halotolerance protein 4</fullName>
    </alternativeName>
</protein>
<gene>
    <name evidence="13" type="ORF">DMC30DRAFT_416183</name>
</gene>
<dbReference type="Pfam" id="PF00069">
    <property type="entry name" value="Pkinase"/>
    <property type="match status" value="1"/>
</dbReference>
<keyword evidence="14" id="KW-1185">Reference proteome</keyword>
<feature type="compositionally biased region" description="Polar residues" evidence="11">
    <location>
        <begin position="204"/>
        <end position="224"/>
    </location>
</feature>
<feature type="compositionally biased region" description="Pro residues" evidence="11">
    <location>
        <begin position="188"/>
        <end position="197"/>
    </location>
</feature>
<comment type="caution">
    <text evidence="13">The sequence shown here is derived from an EMBL/GenBank/DDBJ whole genome shotgun (WGS) entry which is preliminary data.</text>
</comment>
<feature type="compositionally biased region" description="Low complexity" evidence="11">
    <location>
        <begin position="373"/>
        <end position="385"/>
    </location>
</feature>
<feature type="compositionally biased region" description="Polar residues" evidence="11">
    <location>
        <begin position="131"/>
        <end position="145"/>
    </location>
</feature>
<keyword evidence="4 10" id="KW-0547">Nucleotide-binding</keyword>
<dbReference type="STRING" id="5288.A0A5C5FYV5"/>
<reference evidence="13 14" key="1">
    <citation type="submission" date="2019-03" db="EMBL/GenBank/DDBJ databases">
        <title>Rhodosporidium diobovatum UCD-FST 08-225 genome sequencing, assembly, and annotation.</title>
        <authorList>
            <person name="Fakankun I.U."/>
            <person name="Fristensky B."/>
            <person name="Levin D.B."/>
        </authorList>
    </citation>
    <scope>NUCLEOTIDE SEQUENCE [LARGE SCALE GENOMIC DNA]</scope>
    <source>
        <strain evidence="13 14">UCD-FST 08-225</strain>
    </source>
</reference>
<keyword evidence="2 13" id="KW-0723">Serine/threonine-protein kinase</keyword>
<dbReference type="PROSITE" id="PS50011">
    <property type="entry name" value="PROTEIN_KINASE_DOM"/>
    <property type="match status" value="1"/>
</dbReference>
<feature type="compositionally biased region" description="Gly residues" evidence="11">
    <location>
        <begin position="304"/>
        <end position="322"/>
    </location>
</feature>
<evidence type="ECO:0000256" key="6">
    <source>
        <dbReference type="ARBA" id="ARBA00022840"/>
    </source>
</evidence>
<evidence type="ECO:0000256" key="3">
    <source>
        <dbReference type="ARBA" id="ARBA00022679"/>
    </source>
</evidence>
<evidence type="ECO:0000256" key="2">
    <source>
        <dbReference type="ARBA" id="ARBA00022527"/>
    </source>
</evidence>
<feature type="compositionally biased region" description="Basic and acidic residues" evidence="11">
    <location>
        <begin position="439"/>
        <end position="448"/>
    </location>
</feature>
<dbReference type="GO" id="GO:0005634">
    <property type="term" value="C:nucleus"/>
    <property type="evidence" value="ECO:0007669"/>
    <property type="project" value="TreeGrafter"/>
</dbReference>
<evidence type="ECO:0000256" key="8">
    <source>
        <dbReference type="ARBA" id="ARBA00048679"/>
    </source>
</evidence>
<dbReference type="PANTHER" id="PTHR24346">
    <property type="entry name" value="MAP/MICROTUBULE AFFINITY-REGULATING KINASE"/>
    <property type="match status" value="1"/>
</dbReference>
<dbReference type="Gene3D" id="1.10.510.10">
    <property type="entry name" value="Transferase(Phosphotransferase) domain 1"/>
    <property type="match status" value="1"/>
</dbReference>
<dbReference type="InterPro" id="IPR008271">
    <property type="entry name" value="Ser/Thr_kinase_AS"/>
</dbReference>
<evidence type="ECO:0000256" key="1">
    <source>
        <dbReference type="ARBA" id="ARBA00012513"/>
    </source>
</evidence>
<keyword evidence="5 13" id="KW-0418">Kinase</keyword>
<keyword evidence="3" id="KW-0808">Transferase</keyword>
<evidence type="ECO:0000256" key="4">
    <source>
        <dbReference type="ARBA" id="ARBA00022741"/>
    </source>
</evidence>
<dbReference type="FunFam" id="1.10.510.10:FF:000183">
    <property type="entry name" value="Serine/threonine-protein kinase hal4"/>
    <property type="match status" value="1"/>
</dbReference>
<evidence type="ECO:0000256" key="10">
    <source>
        <dbReference type="PROSITE-ProRule" id="PRU10141"/>
    </source>
</evidence>
<evidence type="ECO:0000313" key="14">
    <source>
        <dbReference type="Proteomes" id="UP000311382"/>
    </source>
</evidence>